<dbReference type="GeneID" id="64635340"/>
<dbReference type="RefSeq" id="XP_041185934.1">
    <property type="nucleotide sequence ID" value="XM_041341324.1"/>
</dbReference>
<organism evidence="1 2">
    <name type="scientific">Suillus subaureus</name>
    <dbReference type="NCBI Taxonomy" id="48587"/>
    <lineage>
        <taxon>Eukaryota</taxon>
        <taxon>Fungi</taxon>
        <taxon>Dikarya</taxon>
        <taxon>Basidiomycota</taxon>
        <taxon>Agaricomycotina</taxon>
        <taxon>Agaricomycetes</taxon>
        <taxon>Agaricomycetidae</taxon>
        <taxon>Boletales</taxon>
        <taxon>Suillineae</taxon>
        <taxon>Suillaceae</taxon>
        <taxon>Suillus</taxon>
    </lineage>
</organism>
<proteinExistence type="predicted"/>
<sequence length="338" mass="39239">MALKYGTNRFNFIRGFLARISRPFMEFPHDVPGLFTSGDSHYDIAEWRTILLSSHISLQCLLERMVYCKCDSGKEHEFLTLHFRHWSPTQPHAITILVLDRTPRTDPTQNTNGSSRQFMQSSAIASPSVSQTAARDSIFTTPNKGSAIQHHLSTIHGRYKELCDLEFTGSARPSAIHVSILLSAVSEHAPIYDLYQYQCYWYAHTVWEALKQLFPDCRETMRHKGRSRYLVFNIEKADSVEVICEEYHSQWTRMEHEAEQKRQTEEARTQQFLSLQLLERGRADRQHEINERDRQINERDHQINERDRLIAKMQAELDLLKTQPAASKDTADSPSPSF</sequence>
<comment type="caution">
    <text evidence="1">The sequence shown here is derived from an EMBL/GenBank/DDBJ whole genome shotgun (WGS) entry which is preliminary data.</text>
</comment>
<reference evidence="1" key="1">
    <citation type="journal article" date="2020" name="New Phytol.">
        <title>Comparative genomics reveals dynamic genome evolution in host specialist ectomycorrhizal fungi.</title>
        <authorList>
            <person name="Lofgren L.A."/>
            <person name="Nguyen N.H."/>
            <person name="Vilgalys R."/>
            <person name="Ruytinx J."/>
            <person name="Liao H.L."/>
            <person name="Branco S."/>
            <person name="Kuo A."/>
            <person name="LaButti K."/>
            <person name="Lipzen A."/>
            <person name="Andreopoulos W."/>
            <person name="Pangilinan J."/>
            <person name="Riley R."/>
            <person name="Hundley H."/>
            <person name="Na H."/>
            <person name="Barry K."/>
            <person name="Grigoriev I.V."/>
            <person name="Stajich J.E."/>
            <person name="Kennedy P.G."/>
        </authorList>
    </citation>
    <scope>NUCLEOTIDE SEQUENCE</scope>
    <source>
        <strain evidence="1">MN1</strain>
    </source>
</reference>
<protein>
    <submittedName>
        <fullName evidence="1">Uncharacterized protein</fullName>
    </submittedName>
</protein>
<dbReference type="Proteomes" id="UP000807769">
    <property type="component" value="Unassembled WGS sequence"/>
</dbReference>
<dbReference type="OrthoDB" id="2661899at2759"/>
<evidence type="ECO:0000313" key="1">
    <source>
        <dbReference type="EMBL" id="KAG1800640.1"/>
    </source>
</evidence>
<evidence type="ECO:0000313" key="2">
    <source>
        <dbReference type="Proteomes" id="UP000807769"/>
    </source>
</evidence>
<dbReference type="AlphaFoldDB" id="A0A9P7J2Y1"/>
<accession>A0A9P7J2Y1</accession>
<keyword evidence="2" id="KW-1185">Reference proteome</keyword>
<dbReference type="EMBL" id="JABBWG010000110">
    <property type="protein sequence ID" value="KAG1800640.1"/>
    <property type="molecule type" value="Genomic_DNA"/>
</dbReference>
<name>A0A9P7J2Y1_9AGAM</name>
<gene>
    <name evidence="1" type="ORF">BJ212DRAFT_1487922</name>
</gene>